<evidence type="ECO:0000313" key="1">
    <source>
        <dbReference type="EMBL" id="RAH67032.1"/>
    </source>
</evidence>
<dbReference type="EMBL" id="KZ824977">
    <property type="protein sequence ID" value="RAH67032.1"/>
    <property type="molecule type" value="Genomic_DNA"/>
</dbReference>
<protein>
    <submittedName>
        <fullName evidence="1">Uncharacterized protein</fullName>
    </submittedName>
</protein>
<proteinExistence type="predicted"/>
<accession>A0ACD1H0H0</accession>
<sequence>MEYSGTTVLNPVRPDHSLWGRSTPQSQIIINPSQSSAAIKPDPITIPITTTTTTNTTTTITATATATALIMNKDSPSQSLSQSTSVDKPILPMEPTHPGRGKQLTIPEQVCLVKLCAASMDDYDAHAYPKSFWIKIANTLEMRTGRRYSWQSCRRRIYTYVAKRSAYYESFRQGRPHPTIDIPKEVLGLLNHWISDIDRAKYTENRPAEEVRTKPKPVAPVAAPVHKETPTAQPAARITLPEHDMVVTMNRVYTWLRNLPPPEEMEQMAMWGEEPKVAAAPVRTRGDIFAAFARPLSRDTTPQQTHRSLLGVGDRLGQTTAQRLAEERTSSPSQAMAPRSSSMALHQSSLGHNPLKRHRDADDEGACDRPAQRLRAYPDGNAAALNTALGGSVDKSLLVFRHKMKMIEECIEFTFGKIIDRISPGMGRQETKPPGFPGACESIINDLFKDVGMSVARALLRIDKASAAERAATNTN</sequence>
<organism evidence="1 2">
    <name type="scientific">Aspergillus aculeatinus CBS 121060</name>
    <dbReference type="NCBI Taxonomy" id="1448322"/>
    <lineage>
        <taxon>Eukaryota</taxon>
        <taxon>Fungi</taxon>
        <taxon>Dikarya</taxon>
        <taxon>Ascomycota</taxon>
        <taxon>Pezizomycotina</taxon>
        <taxon>Eurotiomycetes</taxon>
        <taxon>Eurotiomycetidae</taxon>
        <taxon>Eurotiales</taxon>
        <taxon>Aspergillaceae</taxon>
        <taxon>Aspergillus</taxon>
        <taxon>Aspergillus subgen. Circumdati</taxon>
    </lineage>
</organism>
<dbReference type="Proteomes" id="UP000249661">
    <property type="component" value="Unassembled WGS sequence"/>
</dbReference>
<keyword evidence="2" id="KW-1185">Reference proteome</keyword>
<gene>
    <name evidence="1" type="ORF">BO66DRAFT_161611</name>
</gene>
<name>A0ACD1H0H0_9EURO</name>
<reference evidence="1" key="1">
    <citation type="submission" date="2018-02" db="EMBL/GenBank/DDBJ databases">
        <title>The genomes of Aspergillus section Nigri reveals drivers in fungal speciation.</title>
        <authorList>
            <consortium name="DOE Joint Genome Institute"/>
            <person name="Vesth T.C."/>
            <person name="Nybo J."/>
            <person name="Theobald S."/>
            <person name="Brandl J."/>
            <person name="Frisvad J.C."/>
            <person name="Nielsen K.F."/>
            <person name="Lyhne E.K."/>
            <person name="Kogle M.E."/>
            <person name="Kuo A."/>
            <person name="Riley R."/>
            <person name="Clum A."/>
            <person name="Nolan M."/>
            <person name="Lipzen A."/>
            <person name="Salamov A."/>
            <person name="Henrissat B."/>
            <person name="Wiebenga A."/>
            <person name="De vries R.P."/>
            <person name="Grigoriev I.V."/>
            <person name="Mortensen U.H."/>
            <person name="Andersen M.R."/>
            <person name="Baker S.E."/>
        </authorList>
    </citation>
    <scope>NUCLEOTIDE SEQUENCE</scope>
    <source>
        <strain evidence="1">CBS 121060</strain>
    </source>
</reference>
<evidence type="ECO:0000313" key="2">
    <source>
        <dbReference type="Proteomes" id="UP000249661"/>
    </source>
</evidence>